<evidence type="ECO:0000313" key="2">
    <source>
        <dbReference type="EMBL" id="MBD8038441.1"/>
    </source>
</evidence>
<feature type="transmembrane region" description="Helical" evidence="1">
    <location>
        <begin position="40"/>
        <end position="56"/>
    </location>
</feature>
<dbReference type="RefSeq" id="WP_191701500.1">
    <property type="nucleotide sequence ID" value="NZ_JACSPZ010000011.1"/>
</dbReference>
<feature type="transmembrane region" description="Helical" evidence="1">
    <location>
        <begin position="148"/>
        <end position="171"/>
    </location>
</feature>
<sequence>MDGLSFLDASLIYLLLFSPLLSIILVLIWTSANMKNTAKAQLFGIVILLVLGFFAINSPLLLIVESIAIILLVVWIFAYKKFFLKGQFPFSILFFALQVAYYILFFVFIGLEYNLAIILLLLCIIPIVSMMLLYPWIFGNKKVSKGRVLIIIVFIIQVIYAILSIVLSLMAKSN</sequence>
<comment type="caution">
    <text evidence="2">The sequence shown here is derived from an EMBL/GenBank/DDBJ whole genome shotgun (WGS) entry which is preliminary data.</text>
</comment>
<proteinExistence type="predicted"/>
<keyword evidence="1" id="KW-0812">Transmembrane</keyword>
<dbReference type="Proteomes" id="UP000619101">
    <property type="component" value="Unassembled WGS sequence"/>
</dbReference>
<feature type="transmembrane region" description="Helical" evidence="1">
    <location>
        <begin position="115"/>
        <end position="136"/>
    </location>
</feature>
<feature type="transmembrane region" description="Helical" evidence="1">
    <location>
        <begin position="90"/>
        <end position="109"/>
    </location>
</feature>
<keyword evidence="3" id="KW-1185">Reference proteome</keyword>
<dbReference type="EMBL" id="JACSPZ010000011">
    <property type="protein sequence ID" value="MBD8038441.1"/>
    <property type="molecule type" value="Genomic_DNA"/>
</dbReference>
<keyword evidence="1" id="KW-0472">Membrane</keyword>
<name>A0ABR8Y2S4_9BACL</name>
<keyword evidence="1" id="KW-1133">Transmembrane helix</keyword>
<evidence type="ECO:0000313" key="3">
    <source>
        <dbReference type="Proteomes" id="UP000619101"/>
    </source>
</evidence>
<gene>
    <name evidence="2" type="ORF">H9635_16980</name>
</gene>
<feature type="transmembrane region" description="Helical" evidence="1">
    <location>
        <begin position="6"/>
        <end position="28"/>
    </location>
</feature>
<protein>
    <submittedName>
        <fullName evidence="2">Uncharacterized protein</fullName>
    </submittedName>
</protein>
<evidence type="ECO:0000256" key="1">
    <source>
        <dbReference type="SAM" id="Phobius"/>
    </source>
</evidence>
<reference evidence="2 3" key="1">
    <citation type="submission" date="2020-08" db="EMBL/GenBank/DDBJ databases">
        <title>A Genomic Blueprint of the Chicken Gut Microbiome.</title>
        <authorList>
            <person name="Gilroy R."/>
            <person name="Ravi A."/>
            <person name="Getino M."/>
            <person name="Pursley I."/>
            <person name="Horton D.L."/>
            <person name="Alikhan N.-F."/>
            <person name="Baker D."/>
            <person name="Gharbi K."/>
            <person name="Hall N."/>
            <person name="Watson M."/>
            <person name="Adriaenssens E.M."/>
            <person name="Foster-Nyarko E."/>
            <person name="Jarju S."/>
            <person name="Secka A."/>
            <person name="Antonio M."/>
            <person name="Oren A."/>
            <person name="Chaudhuri R."/>
            <person name="La Ragione R.M."/>
            <person name="Hildebrand F."/>
            <person name="Pallen M.J."/>
        </authorList>
    </citation>
    <scope>NUCLEOTIDE SEQUENCE [LARGE SCALE GENOMIC DNA]</scope>
    <source>
        <strain evidence="2 3">A46</strain>
    </source>
</reference>
<organism evidence="2 3">
    <name type="scientific">Solibacillus faecavium</name>
    <dbReference type="NCBI Taxonomy" id="2762221"/>
    <lineage>
        <taxon>Bacteria</taxon>
        <taxon>Bacillati</taxon>
        <taxon>Bacillota</taxon>
        <taxon>Bacilli</taxon>
        <taxon>Bacillales</taxon>
        <taxon>Caryophanaceae</taxon>
        <taxon>Solibacillus</taxon>
    </lineage>
</organism>
<accession>A0ABR8Y2S4</accession>